<dbReference type="InterPro" id="IPR016130">
    <property type="entry name" value="Tyr_Pase_AS"/>
</dbReference>
<dbReference type="Gene3D" id="3.90.190.10">
    <property type="entry name" value="Protein tyrosine phosphatase superfamily"/>
    <property type="match status" value="1"/>
</dbReference>
<dbReference type="InterPro" id="IPR000387">
    <property type="entry name" value="Tyr_Pase_dom"/>
</dbReference>
<dbReference type="GO" id="GO:0009653">
    <property type="term" value="P:anatomical structure morphogenesis"/>
    <property type="evidence" value="ECO:0007669"/>
    <property type="project" value="UniProtKB-ARBA"/>
</dbReference>
<proteinExistence type="predicted"/>
<dbReference type="EMBL" id="CAACVG010005233">
    <property type="protein sequence ID" value="VEN39034.1"/>
    <property type="molecule type" value="Genomic_DNA"/>
</dbReference>
<evidence type="ECO:0000259" key="1">
    <source>
        <dbReference type="PROSITE" id="PS50055"/>
    </source>
</evidence>
<dbReference type="InterPro" id="IPR050348">
    <property type="entry name" value="Protein-Tyr_Phosphatase"/>
</dbReference>
<dbReference type="PROSITE" id="PS00383">
    <property type="entry name" value="TYR_PHOSPHATASE_1"/>
    <property type="match status" value="1"/>
</dbReference>
<dbReference type="GO" id="GO:0004725">
    <property type="term" value="F:protein tyrosine phosphatase activity"/>
    <property type="evidence" value="ECO:0007669"/>
    <property type="project" value="InterPro"/>
</dbReference>
<dbReference type="InterPro" id="IPR000242">
    <property type="entry name" value="PTP_cat"/>
</dbReference>
<dbReference type="InterPro" id="IPR003595">
    <property type="entry name" value="Tyr_Pase_cat"/>
</dbReference>
<evidence type="ECO:0000313" key="3">
    <source>
        <dbReference type="EMBL" id="VEN39034.1"/>
    </source>
</evidence>
<feature type="domain" description="Tyrosine-protein phosphatase" evidence="1">
    <location>
        <begin position="1"/>
        <end position="171"/>
    </location>
</feature>
<name>A0A653BTV6_CALMS</name>
<sequence length="181" mass="20903">MISEQGISVIVMLSELGEGKCTRYWPEEDEANYDHIHVRYINAETCPYYTRREFIIKSRDGEDQKVVHLQYHGWPTVDGEVPEVTRGLIELVDYSQAMLVRNSCTPSMVVHCNLGSDRSSMFVGLSILVQQLKTERRVDVFTVTRKLRSQRQALVNSFAQYEFLHRAIVNYAELHELSDSS</sequence>
<gene>
    <name evidence="3" type="ORF">CALMAC_LOCUS3720</name>
</gene>
<evidence type="ECO:0000313" key="4">
    <source>
        <dbReference type="Proteomes" id="UP000410492"/>
    </source>
</evidence>
<dbReference type="SUPFAM" id="SSF52799">
    <property type="entry name" value="(Phosphotyrosine protein) phosphatases II"/>
    <property type="match status" value="1"/>
</dbReference>
<feature type="domain" description="Tyrosine specific protein phosphatases" evidence="2">
    <location>
        <begin position="86"/>
        <end position="162"/>
    </location>
</feature>
<dbReference type="PANTHER" id="PTHR19134">
    <property type="entry name" value="RECEPTOR-TYPE TYROSINE-PROTEIN PHOSPHATASE"/>
    <property type="match status" value="1"/>
</dbReference>
<organism evidence="3 4">
    <name type="scientific">Callosobruchus maculatus</name>
    <name type="common">Southern cowpea weevil</name>
    <name type="synonym">Pulse bruchid</name>
    <dbReference type="NCBI Taxonomy" id="64391"/>
    <lineage>
        <taxon>Eukaryota</taxon>
        <taxon>Metazoa</taxon>
        <taxon>Ecdysozoa</taxon>
        <taxon>Arthropoda</taxon>
        <taxon>Hexapoda</taxon>
        <taxon>Insecta</taxon>
        <taxon>Pterygota</taxon>
        <taxon>Neoptera</taxon>
        <taxon>Endopterygota</taxon>
        <taxon>Coleoptera</taxon>
        <taxon>Polyphaga</taxon>
        <taxon>Cucujiformia</taxon>
        <taxon>Chrysomeloidea</taxon>
        <taxon>Chrysomelidae</taxon>
        <taxon>Bruchinae</taxon>
        <taxon>Bruchini</taxon>
        <taxon>Callosobruchus</taxon>
    </lineage>
</organism>
<dbReference type="OrthoDB" id="6058203at2759"/>
<keyword evidence="4" id="KW-1185">Reference proteome</keyword>
<protein>
    <recommendedName>
        <fullName evidence="5">Tyrosine specific protein phosphatases domain-containing protein</fullName>
    </recommendedName>
</protein>
<evidence type="ECO:0000259" key="2">
    <source>
        <dbReference type="PROSITE" id="PS50056"/>
    </source>
</evidence>
<dbReference type="CDD" id="cd00047">
    <property type="entry name" value="PTPc"/>
    <property type="match status" value="1"/>
</dbReference>
<evidence type="ECO:0008006" key="5">
    <source>
        <dbReference type="Google" id="ProtNLM"/>
    </source>
</evidence>
<dbReference type="PANTHER" id="PTHR19134:SF449">
    <property type="entry name" value="TYROSINE-PROTEIN PHOSPHATASE 1"/>
    <property type="match status" value="1"/>
</dbReference>
<dbReference type="SMART" id="SM00194">
    <property type="entry name" value="PTPc"/>
    <property type="match status" value="1"/>
</dbReference>
<dbReference type="AlphaFoldDB" id="A0A653BTV6"/>
<dbReference type="GO" id="GO:0048666">
    <property type="term" value="P:neuron development"/>
    <property type="evidence" value="ECO:0007669"/>
    <property type="project" value="UniProtKB-ARBA"/>
</dbReference>
<dbReference type="SMART" id="SM00404">
    <property type="entry name" value="PTPc_motif"/>
    <property type="match status" value="1"/>
</dbReference>
<dbReference type="PROSITE" id="PS50056">
    <property type="entry name" value="TYR_PHOSPHATASE_2"/>
    <property type="match status" value="1"/>
</dbReference>
<dbReference type="PROSITE" id="PS50055">
    <property type="entry name" value="TYR_PHOSPHATASE_PTP"/>
    <property type="match status" value="1"/>
</dbReference>
<reference evidence="3 4" key="1">
    <citation type="submission" date="2019-01" db="EMBL/GenBank/DDBJ databases">
        <authorList>
            <person name="Sayadi A."/>
        </authorList>
    </citation>
    <scope>NUCLEOTIDE SEQUENCE [LARGE SCALE GENOMIC DNA]</scope>
</reference>
<dbReference type="Proteomes" id="UP000410492">
    <property type="component" value="Unassembled WGS sequence"/>
</dbReference>
<dbReference type="InterPro" id="IPR029021">
    <property type="entry name" value="Prot-tyrosine_phosphatase-like"/>
</dbReference>
<accession>A0A653BTV6</accession>
<dbReference type="Pfam" id="PF00102">
    <property type="entry name" value="Y_phosphatase"/>
    <property type="match status" value="1"/>
</dbReference>